<gene>
    <name evidence="1" type="ORF">TorRG33x02_199340</name>
</gene>
<dbReference type="EMBL" id="JXTC01000165">
    <property type="protein sequence ID" value="PON84292.1"/>
    <property type="molecule type" value="Genomic_DNA"/>
</dbReference>
<dbReference type="Proteomes" id="UP000237000">
    <property type="component" value="Unassembled WGS sequence"/>
</dbReference>
<name>A0A2P5EFJ5_TREOI</name>
<comment type="caution">
    <text evidence="1">The sequence shown here is derived from an EMBL/GenBank/DDBJ whole genome shotgun (WGS) entry which is preliminary data.</text>
</comment>
<dbReference type="AlphaFoldDB" id="A0A2P5EFJ5"/>
<keyword evidence="2" id="KW-1185">Reference proteome</keyword>
<reference evidence="2" key="1">
    <citation type="submission" date="2016-06" db="EMBL/GenBank/DDBJ databases">
        <title>Parallel loss of symbiosis genes in relatives of nitrogen-fixing non-legume Parasponia.</title>
        <authorList>
            <person name="Van Velzen R."/>
            <person name="Holmer R."/>
            <person name="Bu F."/>
            <person name="Rutten L."/>
            <person name="Van Zeijl A."/>
            <person name="Liu W."/>
            <person name="Santuari L."/>
            <person name="Cao Q."/>
            <person name="Sharma T."/>
            <person name="Shen D."/>
            <person name="Roswanjaya Y."/>
            <person name="Wardhani T."/>
            <person name="Kalhor M.S."/>
            <person name="Jansen J."/>
            <person name="Van den Hoogen J."/>
            <person name="Gungor B."/>
            <person name="Hartog M."/>
            <person name="Hontelez J."/>
            <person name="Verver J."/>
            <person name="Yang W.-C."/>
            <person name="Schijlen E."/>
            <person name="Repin R."/>
            <person name="Schilthuizen M."/>
            <person name="Schranz E."/>
            <person name="Heidstra R."/>
            <person name="Miyata K."/>
            <person name="Fedorova E."/>
            <person name="Kohlen W."/>
            <person name="Bisseling T."/>
            <person name="Smit S."/>
            <person name="Geurts R."/>
        </authorList>
    </citation>
    <scope>NUCLEOTIDE SEQUENCE [LARGE SCALE GENOMIC DNA]</scope>
    <source>
        <strain evidence="2">cv. RG33-2</strain>
    </source>
</reference>
<evidence type="ECO:0000313" key="2">
    <source>
        <dbReference type="Proteomes" id="UP000237000"/>
    </source>
</evidence>
<organism evidence="1 2">
    <name type="scientific">Trema orientale</name>
    <name type="common">Charcoal tree</name>
    <name type="synonym">Celtis orientalis</name>
    <dbReference type="NCBI Taxonomy" id="63057"/>
    <lineage>
        <taxon>Eukaryota</taxon>
        <taxon>Viridiplantae</taxon>
        <taxon>Streptophyta</taxon>
        <taxon>Embryophyta</taxon>
        <taxon>Tracheophyta</taxon>
        <taxon>Spermatophyta</taxon>
        <taxon>Magnoliopsida</taxon>
        <taxon>eudicotyledons</taxon>
        <taxon>Gunneridae</taxon>
        <taxon>Pentapetalae</taxon>
        <taxon>rosids</taxon>
        <taxon>fabids</taxon>
        <taxon>Rosales</taxon>
        <taxon>Cannabaceae</taxon>
        <taxon>Trema</taxon>
    </lineage>
</organism>
<evidence type="ECO:0000313" key="1">
    <source>
        <dbReference type="EMBL" id="PON84292.1"/>
    </source>
</evidence>
<accession>A0A2P5EFJ5</accession>
<dbReference type="InParanoid" id="A0A2P5EFJ5"/>
<proteinExistence type="predicted"/>
<sequence length="95" mass="10517">MELKLMTEDQKVAKSKRRLRDRAREWHGRVSISPSIGATTLLLGTAAPTVQYPSAAMPFPSEAKVSRAIYGPQSNAMDSYDLWTVGALYILIFTS</sequence>
<protein>
    <submittedName>
        <fullName evidence="1">Uncharacterized protein</fullName>
    </submittedName>
</protein>